<protein>
    <submittedName>
        <fullName evidence="1">Uncharacterized protein</fullName>
    </submittedName>
</protein>
<dbReference type="AlphaFoldDB" id="A0A6C0HRB5"/>
<organism evidence="1">
    <name type="scientific">viral metagenome</name>
    <dbReference type="NCBI Taxonomy" id="1070528"/>
    <lineage>
        <taxon>unclassified sequences</taxon>
        <taxon>metagenomes</taxon>
        <taxon>organismal metagenomes</taxon>
    </lineage>
</organism>
<sequence length="114" mass="13799">MQEVQREHLIPGKEYYLQSFEESCLPPHKPYKMIARFNKLTPSERDFLWACFSNFRNIKCKNKKNYGYNVELNLCWRFYEISSNAVQKNMEKRAYNMVLLQIVNDKYFTPIDVI</sequence>
<name>A0A6C0HRB5_9ZZZZ</name>
<dbReference type="EMBL" id="MN740004">
    <property type="protein sequence ID" value="QHT82887.1"/>
    <property type="molecule type" value="Genomic_DNA"/>
</dbReference>
<evidence type="ECO:0000313" key="1">
    <source>
        <dbReference type="EMBL" id="QHT82887.1"/>
    </source>
</evidence>
<accession>A0A6C0HRB5</accession>
<proteinExistence type="predicted"/>
<reference evidence="1" key="1">
    <citation type="journal article" date="2020" name="Nature">
        <title>Giant virus diversity and host interactions through global metagenomics.</title>
        <authorList>
            <person name="Schulz F."/>
            <person name="Roux S."/>
            <person name="Paez-Espino D."/>
            <person name="Jungbluth S."/>
            <person name="Walsh D.A."/>
            <person name="Denef V.J."/>
            <person name="McMahon K.D."/>
            <person name="Konstantinidis K.T."/>
            <person name="Eloe-Fadrosh E.A."/>
            <person name="Kyrpides N.C."/>
            <person name="Woyke T."/>
        </authorList>
    </citation>
    <scope>NUCLEOTIDE SEQUENCE</scope>
    <source>
        <strain evidence="1">GVMAG-M-3300023184-165</strain>
    </source>
</reference>